<protein>
    <submittedName>
        <fullName evidence="1">Uncharacterized protein</fullName>
    </submittedName>
</protein>
<accession>A0A0A8Z5Y9</accession>
<evidence type="ECO:0000313" key="1">
    <source>
        <dbReference type="EMBL" id="JAD32145.1"/>
    </source>
</evidence>
<reference evidence="1" key="1">
    <citation type="submission" date="2014-09" db="EMBL/GenBank/DDBJ databases">
        <authorList>
            <person name="Magalhaes I.L.F."/>
            <person name="Oliveira U."/>
            <person name="Santos F.R."/>
            <person name="Vidigal T.H.D.A."/>
            <person name="Brescovit A.D."/>
            <person name="Santos A.J."/>
        </authorList>
    </citation>
    <scope>NUCLEOTIDE SEQUENCE</scope>
    <source>
        <tissue evidence="1">Shoot tissue taken approximately 20 cm above the soil surface</tissue>
    </source>
</reference>
<dbReference type="EMBL" id="GBRH01265750">
    <property type="protein sequence ID" value="JAD32145.1"/>
    <property type="molecule type" value="Transcribed_RNA"/>
</dbReference>
<name>A0A0A8Z5Y9_ARUDO</name>
<dbReference type="AlphaFoldDB" id="A0A0A8Z5Y9"/>
<reference evidence="1" key="2">
    <citation type="journal article" date="2015" name="Data Brief">
        <title>Shoot transcriptome of the giant reed, Arundo donax.</title>
        <authorList>
            <person name="Barrero R.A."/>
            <person name="Guerrero F.D."/>
            <person name="Moolhuijzen P."/>
            <person name="Goolsby J.A."/>
            <person name="Tidwell J."/>
            <person name="Bellgard S.E."/>
            <person name="Bellgard M.I."/>
        </authorList>
    </citation>
    <scope>NUCLEOTIDE SEQUENCE</scope>
    <source>
        <tissue evidence="1">Shoot tissue taken approximately 20 cm above the soil surface</tissue>
    </source>
</reference>
<sequence>MRYFPCIISFPYEVYPWKIFLGIELVQMFH</sequence>
<organism evidence="1">
    <name type="scientific">Arundo donax</name>
    <name type="common">Giant reed</name>
    <name type="synonym">Donax arundinaceus</name>
    <dbReference type="NCBI Taxonomy" id="35708"/>
    <lineage>
        <taxon>Eukaryota</taxon>
        <taxon>Viridiplantae</taxon>
        <taxon>Streptophyta</taxon>
        <taxon>Embryophyta</taxon>
        <taxon>Tracheophyta</taxon>
        <taxon>Spermatophyta</taxon>
        <taxon>Magnoliopsida</taxon>
        <taxon>Liliopsida</taxon>
        <taxon>Poales</taxon>
        <taxon>Poaceae</taxon>
        <taxon>PACMAD clade</taxon>
        <taxon>Arundinoideae</taxon>
        <taxon>Arundineae</taxon>
        <taxon>Arundo</taxon>
    </lineage>
</organism>
<proteinExistence type="predicted"/>